<dbReference type="NCBIfam" id="TIGR01297">
    <property type="entry name" value="CDF"/>
    <property type="match status" value="1"/>
</dbReference>
<dbReference type="InterPro" id="IPR036837">
    <property type="entry name" value="Cation_efflux_CTD_sf"/>
</dbReference>
<evidence type="ECO:0000256" key="4">
    <source>
        <dbReference type="ARBA" id="ARBA00022989"/>
    </source>
</evidence>
<comment type="caution">
    <text evidence="9">The sequence shown here is derived from an EMBL/GenBank/DDBJ whole genome shotgun (WGS) entry which is preliminary data.</text>
</comment>
<keyword evidence="5 6" id="KW-0472">Membrane</keyword>
<dbReference type="InterPro" id="IPR058533">
    <property type="entry name" value="Cation_efflux_TM"/>
</dbReference>
<evidence type="ECO:0000256" key="2">
    <source>
        <dbReference type="ARBA" id="ARBA00022448"/>
    </source>
</evidence>
<feature type="transmembrane region" description="Helical" evidence="6">
    <location>
        <begin position="40"/>
        <end position="59"/>
    </location>
</feature>
<keyword evidence="2" id="KW-0813">Transport</keyword>
<dbReference type="SUPFAM" id="SSF160240">
    <property type="entry name" value="Cation efflux protein cytoplasmic domain-like"/>
    <property type="match status" value="1"/>
</dbReference>
<feature type="transmembrane region" description="Helical" evidence="6">
    <location>
        <begin position="123"/>
        <end position="142"/>
    </location>
</feature>
<proteinExistence type="predicted"/>
<feature type="non-terminal residue" evidence="9">
    <location>
        <position position="1"/>
    </location>
</feature>
<dbReference type="InterPro" id="IPR040177">
    <property type="entry name" value="SLC30A9"/>
</dbReference>
<dbReference type="PANTHER" id="PTHR13414:SF9">
    <property type="entry name" value="PROTON-COUPLED ZINC ANTIPORTER SLC30A9, MITOCHONDRIAL"/>
    <property type="match status" value="1"/>
</dbReference>
<accession>X0Z1D7</accession>
<sequence length="212" mass="23275">FGFGRERYFWAFVVALVLFSLGAVFAIYEGIHKLQHPEPLARMGWAIGVLLAGLVLETFSLRTAVVESREPKGDATWWEYIRHSKSPELPVVLLEDCGALFGLVLALMGVGLVALTGDPRWDGIMTIAIGVLLAVIAVVIAIEMKSLLIGESASFETAREIEDALESHPQVLRVIHMRTQHMGPDQLLVAAKLEFDAQLSISDLARVIDEAE</sequence>
<dbReference type="EMBL" id="BARS01054902">
    <property type="protein sequence ID" value="GAG52417.1"/>
    <property type="molecule type" value="Genomic_DNA"/>
</dbReference>
<dbReference type="PANTHER" id="PTHR13414">
    <property type="entry name" value="HUEL-CATION TRANSPORTER"/>
    <property type="match status" value="1"/>
</dbReference>
<protein>
    <recommendedName>
        <fullName evidence="10">Cation efflux protein cytoplasmic domain-containing protein</fullName>
    </recommendedName>
</protein>
<evidence type="ECO:0000259" key="8">
    <source>
        <dbReference type="Pfam" id="PF16916"/>
    </source>
</evidence>
<evidence type="ECO:0000256" key="6">
    <source>
        <dbReference type="SAM" id="Phobius"/>
    </source>
</evidence>
<evidence type="ECO:0008006" key="10">
    <source>
        <dbReference type="Google" id="ProtNLM"/>
    </source>
</evidence>
<dbReference type="GO" id="GO:0016020">
    <property type="term" value="C:membrane"/>
    <property type="evidence" value="ECO:0007669"/>
    <property type="project" value="UniProtKB-SubCell"/>
</dbReference>
<name>X0Z1D7_9ZZZZ</name>
<dbReference type="AlphaFoldDB" id="X0Z1D7"/>
<dbReference type="GO" id="GO:0008324">
    <property type="term" value="F:monoatomic cation transmembrane transporter activity"/>
    <property type="evidence" value="ECO:0007669"/>
    <property type="project" value="InterPro"/>
</dbReference>
<keyword evidence="4 6" id="KW-1133">Transmembrane helix</keyword>
<reference evidence="9" key="1">
    <citation type="journal article" date="2014" name="Front. Microbiol.">
        <title>High frequency of phylogenetically diverse reductive dehalogenase-homologous genes in deep subseafloor sedimentary metagenomes.</title>
        <authorList>
            <person name="Kawai M."/>
            <person name="Futagami T."/>
            <person name="Toyoda A."/>
            <person name="Takaki Y."/>
            <person name="Nishi S."/>
            <person name="Hori S."/>
            <person name="Arai W."/>
            <person name="Tsubouchi T."/>
            <person name="Morono Y."/>
            <person name="Uchiyama I."/>
            <person name="Ito T."/>
            <person name="Fujiyama A."/>
            <person name="Inagaki F."/>
            <person name="Takami H."/>
        </authorList>
    </citation>
    <scope>NUCLEOTIDE SEQUENCE</scope>
    <source>
        <strain evidence="9">Expedition CK06-06</strain>
    </source>
</reference>
<evidence type="ECO:0000259" key="7">
    <source>
        <dbReference type="Pfam" id="PF01545"/>
    </source>
</evidence>
<keyword evidence="3 6" id="KW-0812">Transmembrane</keyword>
<evidence type="ECO:0000313" key="9">
    <source>
        <dbReference type="EMBL" id="GAG52417.1"/>
    </source>
</evidence>
<feature type="non-terminal residue" evidence="9">
    <location>
        <position position="212"/>
    </location>
</feature>
<organism evidence="9">
    <name type="scientific">marine sediment metagenome</name>
    <dbReference type="NCBI Taxonomy" id="412755"/>
    <lineage>
        <taxon>unclassified sequences</taxon>
        <taxon>metagenomes</taxon>
        <taxon>ecological metagenomes</taxon>
    </lineage>
</organism>
<dbReference type="Pfam" id="PF16916">
    <property type="entry name" value="ZT_dimer"/>
    <property type="match status" value="1"/>
</dbReference>
<feature type="domain" description="Cation efflux protein cytoplasmic" evidence="8">
    <location>
        <begin position="156"/>
        <end position="212"/>
    </location>
</feature>
<comment type="subcellular location">
    <subcellularLocation>
        <location evidence="1">Membrane</location>
        <topology evidence="1">Multi-pass membrane protein</topology>
    </subcellularLocation>
</comment>
<dbReference type="Gene3D" id="3.30.70.1350">
    <property type="entry name" value="Cation efflux protein, cytoplasmic domain"/>
    <property type="match status" value="1"/>
</dbReference>
<dbReference type="Gene3D" id="1.20.1510.10">
    <property type="entry name" value="Cation efflux protein transmembrane domain"/>
    <property type="match status" value="1"/>
</dbReference>
<feature type="transmembrane region" description="Helical" evidence="6">
    <location>
        <begin position="91"/>
        <end position="117"/>
    </location>
</feature>
<dbReference type="Pfam" id="PF01545">
    <property type="entry name" value="Cation_efflux"/>
    <property type="match status" value="1"/>
</dbReference>
<dbReference type="InterPro" id="IPR002524">
    <property type="entry name" value="Cation_efflux"/>
</dbReference>
<evidence type="ECO:0000256" key="5">
    <source>
        <dbReference type="ARBA" id="ARBA00023136"/>
    </source>
</evidence>
<feature type="domain" description="Cation efflux protein transmembrane" evidence="7">
    <location>
        <begin position="1"/>
        <end position="148"/>
    </location>
</feature>
<dbReference type="InterPro" id="IPR027470">
    <property type="entry name" value="Cation_efflux_CTD"/>
</dbReference>
<gene>
    <name evidence="9" type="ORF">S01H1_81178</name>
</gene>
<feature type="transmembrane region" description="Helical" evidence="6">
    <location>
        <begin position="7"/>
        <end position="28"/>
    </location>
</feature>
<dbReference type="InterPro" id="IPR027469">
    <property type="entry name" value="Cation_efflux_TMD_sf"/>
</dbReference>
<dbReference type="SUPFAM" id="SSF161111">
    <property type="entry name" value="Cation efflux protein transmembrane domain-like"/>
    <property type="match status" value="1"/>
</dbReference>
<evidence type="ECO:0000256" key="1">
    <source>
        <dbReference type="ARBA" id="ARBA00004141"/>
    </source>
</evidence>
<dbReference type="GO" id="GO:0006829">
    <property type="term" value="P:zinc ion transport"/>
    <property type="evidence" value="ECO:0007669"/>
    <property type="project" value="InterPro"/>
</dbReference>
<evidence type="ECO:0000256" key="3">
    <source>
        <dbReference type="ARBA" id="ARBA00022692"/>
    </source>
</evidence>